<gene>
    <name evidence="1" type="ORF">HPB47_013957</name>
</gene>
<protein>
    <submittedName>
        <fullName evidence="1">Uncharacterized protein</fullName>
    </submittedName>
</protein>
<keyword evidence="2" id="KW-1185">Reference proteome</keyword>
<evidence type="ECO:0000313" key="2">
    <source>
        <dbReference type="Proteomes" id="UP000805193"/>
    </source>
</evidence>
<comment type="caution">
    <text evidence="1">The sequence shown here is derived from an EMBL/GenBank/DDBJ whole genome shotgun (WGS) entry which is preliminary data.</text>
</comment>
<organism evidence="1 2">
    <name type="scientific">Ixodes persulcatus</name>
    <name type="common">Taiga tick</name>
    <dbReference type="NCBI Taxonomy" id="34615"/>
    <lineage>
        <taxon>Eukaryota</taxon>
        <taxon>Metazoa</taxon>
        <taxon>Ecdysozoa</taxon>
        <taxon>Arthropoda</taxon>
        <taxon>Chelicerata</taxon>
        <taxon>Arachnida</taxon>
        <taxon>Acari</taxon>
        <taxon>Parasitiformes</taxon>
        <taxon>Ixodida</taxon>
        <taxon>Ixodoidea</taxon>
        <taxon>Ixodidae</taxon>
        <taxon>Ixodinae</taxon>
        <taxon>Ixodes</taxon>
    </lineage>
</organism>
<sequence>MGGQAPRGRNPDNTGARVAIQLVRCVLIRAKAQLLAALKQPTLQAGVHRDDYVLCVRPRHNGDHALSLRPSNRAPCREPTLRHQRWVRGRLSVPPGGLRTLPDRTAAGSGKVTGNGGTPRLGSAAGSGKAAEERGDGERVSTPSLPQGLDSGGLELAEGGRSLARNSSSSAITVSSAGGGGNGVATGRRGLGRAGEWQQWGRQ</sequence>
<reference evidence="1 2" key="1">
    <citation type="journal article" date="2020" name="Cell">
        <title>Large-Scale Comparative Analyses of Tick Genomes Elucidate Their Genetic Diversity and Vector Capacities.</title>
        <authorList>
            <consortium name="Tick Genome and Microbiome Consortium (TIGMIC)"/>
            <person name="Jia N."/>
            <person name="Wang J."/>
            <person name="Shi W."/>
            <person name="Du L."/>
            <person name="Sun Y."/>
            <person name="Zhan W."/>
            <person name="Jiang J.F."/>
            <person name="Wang Q."/>
            <person name="Zhang B."/>
            <person name="Ji P."/>
            <person name="Bell-Sakyi L."/>
            <person name="Cui X.M."/>
            <person name="Yuan T.T."/>
            <person name="Jiang B.G."/>
            <person name="Yang W.F."/>
            <person name="Lam T.T."/>
            <person name="Chang Q.C."/>
            <person name="Ding S.J."/>
            <person name="Wang X.J."/>
            <person name="Zhu J.G."/>
            <person name="Ruan X.D."/>
            <person name="Zhao L."/>
            <person name="Wei J.T."/>
            <person name="Ye R.Z."/>
            <person name="Que T.C."/>
            <person name="Du C.H."/>
            <person name="Zhou Y.H."/>
            <person name="Cheng J.X."/>
            <person name="Dai P.F."/>
            <person name="Guo W.B."/>
            <person name="Han X.H."/>
            <person name="Huang E.J."/>
            <person name="Li L.F."/>
            <person name="Wei W."/>
            <person name="Gao Y.C."/>
            <person name="Liu J.Z."/>
            <person name="Shao H.Z."/>
            <person name="Wang X."/>
            <person name="Wang C.C."/>
            <person name="Yang T.C."/>
            <person name="Huo Q.B."/>
            <person name="Li W."/>
            <person name="Chen H.Y."/>
            <person name="Chen S.E."/>
            <person name="Zhou L.G."/>
            <person name="Ni X.B."/>
            <person name="Tian J.H."/>
            <person name="Sheng Y."/>
            <person name="Liu T."/>
            <person name="Pan Y.S."/>
            <person name="Xia L.Y."/>
            <person name="Li J."/>
            <person name="Zhao F."/>
            <person name="Cao W.C."/>
        </authorList>
    </citation>
    <scope>NUCLEOTIDE SEQUENCE [LARGE SCALE GENOMIC DNA]</scope>
    <source>
        <strain evidence="1">Iper-2018</strain>
    </source>
</reference>
<name>A0AC60QYK2_IXOPE</name>
<evidence type="ECO:0000313" key="1">
    <source>
        <dbReference type="EMBL" id="KAG0444292.1"/>
    </source>
</evidence>
<dbReference type="EMBL" id="JABSTQ010002222">
    <property type="protein sequence ID" value="KAG0444292.1"/>
    <property type="molecule type" value="Genomic_DNA"/>
</dbReference>
<accession>A0AC60QYK2</accession>
<dbReference type="Proteomes" id="UP000805193">
    <property type="component" value="Unassembled WGS sequence"/>
</dbReference>
<proteinExistence type="predicted"/>